<dbReference type="HOGENOM" id="CLU_004131_6_0_1"/>
<evidence type="ECO:0000313" key="5">
    <source>
        <dbReference type="Proteomes" id="UP000011761"/>
    </source>
</evidence>
<dbReference type="GO" id="GO:0030983">
    <property type="term" value="F:mismatched DNA binding"/>
    <property type="evidence" value="ECO:0007669"/>
    <property type="project" value="InterPro"/>
</dbReference>
<dbReference type="OMA" id="NSKREFG"/>
<dbReference type="SUPFAM" id="SSF55874">
    <property type="entry name" value="ATPase domain of HSP90 chaperone/DNA topoisomerase II/histidine kinase"/>
    <property type="match status" value="1"/>
</dbReference>
<dbReference type="GO" id="GO:0006298">
    <property type="term" value="P:mismatch repair"/>
    <property type="evidence" value="ECO:0007669"/>
    <property type="project" value="InterPro"/>
</dbReference>
<feature type="domain" description="DNA mismatch repair protein S5" evidence="3">
    <location>
        <begin position="219"/>
        <end position="343"/>
    </location>
</feature>
<accession>M2MU85</accession>
<dbReference type="Pfam" id="PF13589">
    <property type="entry name" value="HATPase_c_3"/>
    <property type="match status" value="1"/>
</dbReference>
<dbReference type="GO" id="GO:0140664">
    <property type="term" value="F:ATP-dependent DNA damage sensor activity"/>
    <property type="evidence" value="ECO:0007669"/>
    <property type="project" value="InterPro"/>
</dbReference>
<dbReference type="RefSeq" id="XP_007677518.1">
    <property type="nucleotide sequence ID" value="XM_007679328.1"/>
</dbReference>
<name>M2MU85_BAUPA</name>
<dbReference type="InterPro" id="IPR002099">
    <property type="entry name" value="MutL/Mlh/PMS"/>
</dbReference>
<dbReference type="Pfam" id="PF01119">
    <property type="entry name" value="DNA_mis_repair"/>
    <property type="match status" value="1"/>
</dbReference>
<dbReference type="Proteomes" id="UP000011761">
    <property type="component" value="Unassembled WGS sequence"/>
</dbReference>
<dbReference type="eggNOG" id="KOG1978">
    <property type="taxonomic scope" value="Eukaryota"/>
</dbReference>
<reference evidence="4 5" key="1">
    <citation type="journal article" date="2012" name="PLoS Pathog.">
        <title>Diverse lifestyles and strategies of plant pathogenesis encoded in the genomes of eighteen Dothideomycetes fungi.</title>
        <authorList>
            <person name="Ohm R.A."/>
            <person name="Feau N."/>
            <person name="Henrissat B."/>
            <person name="Schoch C.L."/>
            <person name="Horwitz B.A."/>
            <person name="Barry K.W."/>
            <person name="Condon B.J."/>
            <person name="Copeland A.C."/>
            <person name="Dhillon B."/>
            <person name="Glaser F."/>
            <person name="Hesse C.N."/>
            <person name="Kosti I."/>
            <person name="LaButti K."/>
            <person name="Lindquist E.A."/>
            <person name="Lucas S."/>
            <person name="Salamov A.A."/>
            <person name="Bradshaw R.E."/>
            <person name="Ciuffetti L."/>
            <person name="Hamelin R.C."/>
            <person name="Kema G.H.J."/>
            <person name="Lawrence C."/>
            <person name="Scott J.A."/>
            <person name="Spatafora J.W."/>
            <person name="Turgeon B.G."/>
            <person name="de Wit P.J.G.M."/>
            <person name="Zhong S."/>
            <person name="Goodwin S.B."/>
            <person name="Grigoriev I.V."/>
        </authorList>
    </citation>
    <scope>NUCLEOTIDE SEQUENCE [LARGE SCALE GENOMIC DNA]</scope>
    <source>
        <strain evidence="4 5">UAMH 10762</strain>
    </source>
</reference>
<dbReference type="InterPro" id="IPR014721">
    <property type="entry name" value="Ribsml_uS5_D2-typ_fold_subgr"/>
</dbReference>
<evidence type="ECO:0000256" key="1">
    <source>
        <dbReference type="ARBA" id="ARBA00006082"/>
    </source>
</evidence>
<protein>
    <recommendedName>
        <fullName evidence="3">DNA mismatch repair protein S5 domain-containing protein</fullName>
    </recommendedName>
</protein>
<dbReference type="KEGG" id="bcom:BAUCODRAFT_55284"/>
<dbReference type="InterPro" id="IPR038973">
    <property type="entry name" value="MutL/Mlh/Pms-like"/>
</dbReference>
<sequence length="346" mass="37400">MAIHKLEDNAIRAIGATQVLTDPAALVKELLDNALDAKATSVAIEMSANTLDVIQVRDNGHGIAGEDRPLVALPNCTSKLEILDDLRSIGGVSLGFRGQALASAAEMTGTLTITTRVEGEQVATAMKMNHLGQIVEEACASLPVGTTVKITDFVKSNPVRRQHILKNVDKCLRTIKRSLQAYAFARPHVRLSLRVLKAKNDKGAWLYAPKPNGNVEEAALKIVGSACVTQCTWSIVEDSGFTMRAFLPRPDGKPSKIGNIGAFVAVDGRPVSALRGTFKQILKIFRQSLKSADDALEGINEPFIWLDLTCPLASYDPNVEPAKDDVLFEDPEKVLALAKQLFASTY</sequence>
<dbReference type="Gene3D" id="3.30.565.10">
    <property type="entry name" value="Histidine kinase-like ATPase, C-terminal domain"/>
    <property type="match status" value="1"/>
</dbReference>
<evidence type="ECO:0000256" key="2">
    <source>
        <dbReference type="ARBA" id="ARBA00022763"/>
    </source>
</evidence>
<dbReference type="EMBL" id="KB445557">
    <property type="protein sequence ID" value="EMC95123.1"/>
    <property type="molecule type" value="Genomic_DNA"/>
</dbReference>
<dbReference type="STRING" id="717646.M2MU85"/>
<proteinExistence type="inferred from homology"/>
<dbReference type="GO" id="GO:0016887">
    <property type="term" value="F:ATP hydrolysis activity"/>
    <property type="evidence" value="ECO:0007669"/>
    <property type="project" value="InterPro"/>
</dbReference>
<dbReference type="InterPro" id="IPR020568">
    <property type="entry name" value="Ribosomal_Su5_D2-typ_SF"/>
</dbReference>
<dbReference type="AlphaFoldDB" id="M2MU85"/>
<keyword evidence="5" id="KW-1185">Reference proteome</keyword>
<dbReference type="SMART" id="SM01340">
    <property type="entry name" value="DNA_mis_repair"/>
    <property type="match status" value="1"/>
</dbReference>
<evidence type="ECO:0000259" key="3">
    <source>
        <dbReference type="SMART" id="SM01340"/>
    </source>
</evidence>
<dbReference type="InterPro" id="IPR013507">
    <property type="entry name" value="DNA_mismatch_S5_2-like"/>
</dbReference>
<feature type="non-terminal residue" evidence="4">
    <location>
        <position position="346"/>
    </location>
</feature>
<dbReference type="PANTHER" id="PTHR10073">
    <property type="entry name" value="DNA MISMATCH REPAIR PROTEIN MLH, PMS, MUTL"/>
    <property type="match status" value="1"/>
</dbReference>
<dbReference type="GO" id="GO:0005524">
    <property type="term" value="F:ATP binding"/>
    <property type="evidence" value="ECO:0007669"/>
    <property type="project" value="InterPro"/>
</dbReference>
<comment type="similarity">
    <text evidence="1">Belongs to the DNA mismatch repair MutL/HexB family.</text>
</comment>
<evidence type="ECO:0000313" key="4">
    <source>
        <dbReference type="EMBL" id="EMC95123.1"/>
    </source>
</evidence>
<dbReference type="PANTHER" id="PTHR10073:SF41">
    <property type="entry name" value="MISMATCH REPAIR PROTEIN, PUTATIVE (AFU_ORTHOLOGUE AFUA_8G05820)-RELATED"/>
    <property type="match status" value="1"/>
</dbReference>
<dbReference type="Gene3D" id="3.30.230.10">
    <property type="match status" value="1"/>
</dbReference>
<dbReference type="GO" id="GO:0032389">
    <property type="term" value="C:MutLalpha complex"/>
    <property type="evidence" value="ECO:0007669"/>
    <property type="project" value="TreeGrafter"/>
</dbReference>
<keyword evidence="2" id="KW-0227">DNA damage</keyword>
<dbReference type="GeneID" id="19115433"/>
<gene>
    <name evidence="4" type="ORF">BAUCODRAFT_55284</name>
</gene>
<dbReference type="InterPro" id="IPR036890">
    <property type="entry name" value="HATPase_C_sf"/>
</dbReference>
<dbReference type="GO" id="GO:0061982">
    <property type="term" value="P:meiosis I cell cycle process"/>
    <property type="evidence" value="ECO:0007669"/>
    <property type="project" value="UniProtKB-ARBA"/>
</dbReference>
<dbReference type="NCBIfam" id="TIGR00585">
    <property type="entry name" value="mutl"/>
    <property type="match status" value="1"/>
</dbReference>
<dbReference type="OrthoDB" id="10263226at2759"/>
<dbReference type="FunFam" id="3.30.565.10:FF:000017">
    <property type="entry name" value="PMS1 homolog 1, mismatch repair system component"/>
    <property type="match status" value="1"/>
</dbReference>
<organism evidence="4 5">
    <name type="scientific">Baudoinia panamericana (strain UAMH 10762)</name>
    <name type="common">Angels' share fungus</name>
    <name type="synonym">Baudoinia compniacensis (strain UAMH 10762)</name>
    <dbReference type="NCBI Taxonomy" id="717646"/>
    <lineage>
        <taxon>Eukaryota</taxon>
        <taxon>Fungi</taxon>
        <taxon>Dikarya</taxon>
        <taxon>Ascomycota</taxon>
        <taxon>Pezizomycotina</taxon>
        <taxon>Dothideomycetes</taxon>
        <taxon>Dothideomycetidae</taxon>
        <taxon>Mycosphaerellales</taxon>
        <taxon>Teratosphaeriaceae</taxon>
        <taxon>Baudoinia</taxon>
    </lineage>
</organism>
<dbReference type="SUPFAM" id="SSF54211">
    <property type="entry name" value="Ribosomal protein S5 domain 2-like"/>
    <property type="match status" value="1"/>
</dbReference>